<dbReference type="STRING" id="1777137.AWB76_02826"/>
<organism evidence="2 3">
    <name type="scientific">Caballeronia temeraria</name>
    <dbReference type="NCBI Taxonomy" id="1777137"/>
    <lineage>
        <taxon>Bacteria</taxon>
        <taxon>Pseudomonadati</taxon>
        <taxon>Pseudomonadota</taxon>
        <taxon>Betaproteobacteria</taxon>
        <taxon>Burkholderiales</taxon>
        <taxon>Burkholderiaceae</taxon>
        <taxon>Caballeronia</taxon>
    </lineage>
</organism>
<proteinExistence type="predicted"/>
<keyword evidence="2" id="KW-0449">Lipoprotein</keyword>
<dbReference type="PANTHER" id="PTHR37549:SF1">
    <property type="entry name" value="LIPOPROTEIN LPRI"/>
    <property type="match status" value="1"/>
</dbReference>
<keyword evidence="3" id="KW-1185">Reference proteome</keyword>
<evidence type="ECO:0000256" key="1">
    <source>
        <dbReference type="SAM" id="SignalP"/>
    </source>
</evidence>
<dbReference type="InterPro" id="IPR052755">
    <property type="entry name" value="Lysozyme_Inhibitor_LprI"/>
</dbReference>
<dbReference type="GO" id="GO:0005576">
    <property type="term" value="C:extracellular region"/>
    <property type="evidence" value="ECO:0007669"/>
    <property type="project" value="TreeGrafter"/>
</dbReference>
<gene>
    <name evidence="2" type="ORF">AWB76_02826</name>
</gene>
<protein>
    <submittedName>
        <fullName evidence="2">Lipoprotein</fullName>
    </submittedName>
</protein>
<dbReference type="PANTHER" id="PTHR37549">
    <property type="entry name" value="LIPOPROTEIN LPRI"/>
    <property type="match status" value="1"/>
</dbReference>
<evidence type="ECO:0000313" key="3">
    <source>
        <dbReference type="Proteomes" id="UP000054624"/>
    </source>
</evidence>
<keyword evidence="1" id="KW-0732">Signal</keyword>
<dbReference type="EMBL" id="FCOI02000008">
    <property type="protein sequence ID" value="SAK60020.1"/>
    <property type="molecule type" value="Genomic_DNA"/>
</dbReference>
<feature type="signal peptide" evidence="1">
    <location>
        <begin position="1"/>
        <end position="49"/>
    </location>
</feature>
<accession>A0A158AQS9</accession>
<evidence type="ECO:0000313" key="2">
    <source>
        <dbReference type="EMBL" id="SAK60020.1"/>
    </source>
</evidence>
<sequence>MNATIYLRNKPAMKTGKKLHSTSIDLRRCARLAACVFLTSLGAMTASHAASFRCPHNASASERIVCADPALSSLDDKLAAVFREAHDATPDASALDADRVTQWQWRQRNCKDTACVTDWYTRRISELQADVAHGKKQTADHIKTGIAEQKLAPSAEAAVLRMKGLGDAASKVSGDVEKAAAPVSKDGSTSAVLGHADIERLRTVPAASLLKAAAASNPALAGNASAPCKGECAKRQVRIAF</sequence>
<dbReference type="Proteomes" id="UP000054624">
    <property type="component" value="Unassembled WGS sequence"/>
</dbReference>
<dbReference type="AlphaFoldDB" id="A0A158AQS9"/>
<name>A0A158AQS9_9BURK</name>
<reference evidence="3" key="1">
    <citation type="submission" date="2016-01" db="EMBL/GenBank/DDBJ databases">
        <authorList>
            <person name="Peeters Charlotte."/>
        </authorList>
    </citation>
    <scope>NUCLEOTIDE SEQUENCE [LARGE SCALE GENOMIC DNA]</scope>
</reference>
<feature type="chain" id="PRO_5007620792" evidence="1">
    <location>
        <begin position="50"/>
        <end position="241"/>
    </location>
</feature>